<keyword evidence="2 5" id="KW-0808">Transferase</keyword>
<evidence type="ECO:0000256" key="3">
    <source>
        <dbReference type="ARBA" id="ARBA00023027"/>
    </source>
</evidence>
<dbReference type="InterPro" id="IPR042081">
    <property type="entry name" value="RNA_2'-PTrans_C"/>
</dbReference>
<reference evidence="6" key="1">
    <citation type="journal article" date="2014" name="Genome Biol. Evol.">
        <title>Pangenome evidence for extensive interdomain horizontal transfer affecting lineage core and shell genes in uncultured planktonic thaumarchaeota and euryarchaeota.</title>
        <authorList>
            <person name="Deschamps P."/>
            <person name="Zivanovic Y."/>
            <person name="Moreira D."/>
            <person name="Rodriguez-Valera F."/>
            <person name="Lopez-Garcia P."/>
        </authorList>
    </citation>
    <scope>NUCLEOTIDE SEQUENCE</scope>
</reference>
<dbReference type="SUPFAM" id="SSF56399">
    <property type="entry name" value="ADP-ribosylation"/>
    <property type="match status" value="1"/>
</dbReference>
<dbReference type="GO" id="GO:0006388">
    <property type="term" value="P:tRNA splicing, via endonucleolytic cleavage and ligation"/>
    <property type="evidence" value="ECO:0007669"/>
    <property type="project" value="UniProtKB-UniRule"/>
</dbReference>
<evidence type="ECO:0000256" key="4">
    <source>
        <dbReference type="ARBA" id="ARBA00025212"/>
    </source>
</evidence>
<dbReference type="HAMAP" id="MF_00299">
    <property type="entry name" value="KptA"/>
    <property type="match status" value="1"/>
</dbReference>
<proteinExistence type="inferred from homology"/>
<name>A0A075HWT1_9EURY</name>
<dbReference type="AlphaFoldDB" id="A0A075HWT1"/>
<evidence type="ECO:0000256" key="2">
    <source>
        <dbReference type="ARBA" id="ARBA00022679"/>
    </source>
</evidence>
<keyword evidence="3 5" id="KW-0520">NAD</keyword>
<dbReference type="InterPro" id="IPR022928">
    <property type="entry name" value="RNA_2'-PTrans_KptA"/>
</dbReference>
<dbReference type="EMBL" id="KF901126">
    <property type="protein sequence ID" value="AIF18997.1"/>
    <property type="molecule type" value="Genomic_DNA"/>
</dbReference>
<gene>
    <name evidence="5 6" type="primary">kptA</name>
</gene>
<dbReference type="Pfam" id="PF01885">
    <property type="entry name" value="PTS_2-RNA"/>
    <property type="match status" value="1"/>
</dbReference>
<organism evidence="6">
    <name type="scientific">uncultured marine group II/III euryarchaeote KM3_85_C06</name>
    <dbReference type="NCBI Taxonomy" id="1456526"/>
    <lineage>
        <taxon>Archaea</taxon>
        <taxon>Methanobacteriati</taxon>
        <taxon>Methanobacteriota</taxon>
        <taxon>environmental samples</taxon>
    </lineage>
</organism>
<dbReference type="PANTHER" id="PTHR12684">
    <property type="entry name" value="PUTATIVE PHOSPHOTRANSFERASE"/>
    <property type="match status" value="1"/>
</dbReference>
<comment type="similarity">
    <text evidence="1 5">Belongs to the KptA/TPT1 family.</text>
</comment>
<dbReference type="Gene3D" id="3.20.170.30">
    <property type="match status" value="1"/>
</dbReference>
<dbReference type="PANTHER" id="PTHR12684:SF2">
    <property type="entry name" value="TRNA 2'-PHOSPHOTRANSFERASE 1"/>
    <property type="match status" value="1"/>
</dbReference>
<evidence type="ECO:0000256" key="5">
    <source>
        <dbReference type="HAMAP-Rule" id="MF_00299"/>
    </source>
</evidence>
<evidence type="ECO:0000313" key="6">
    <source>
        <dbReference type="EMBL" id="AIF18997.1"/>
    </source>
</evidence>
<accession>A0A075HWT1</accession>
<dbReference type="EC" id="2.7.1.-" evidence="5"/>
<dbReference type="InterPro" id="IPR042080">
    <property type="entry name" value="RNA_2'-PTrans_N"/>
</dbReference>
<comment type="function">
    <text evidence="4 5">Removes the 2'-phosphate from RNA via an intermediate in which the phosphate is ADP-ribosylated by NAD followed by a presumed transesterification to release the RNA and generate ADP-ribose 1''-2''-cyclic phosphate (APPR&gt;P). May function as an ADP-ribosylase.</text>
</comment>
<dbReference type="InterPro" id="IPR002745">
    <property type="entry name" value="Ptrans_KptA/Tpt1"/>
</dbReference>
<protein>
    <recommendedName>
        <fullName evidence="5">Probable RNA 2'-phosphotransferase</fullName>
        <ecNumber evidence="5">2.7.1.-</ecNumber>
    </recommendedName>
</protein>
<evidence type="ECO:0000256" key="1">
    <source>
        <dbReference type="ARBA" id="ARBA00009836"/>
    </source>
</evidence>
<dbReference type="GO" id="GO:0000215">
    <property type="term" value="F:tRNA 2'-phosphotransferase activity"/>
    <property type="evidence" value="ECO:0007669"/>
    <property type="project" value="TreeGrafter"/>
</dbReference>
<sequence length="227" mass="25940">MLRECELHGTFEGDLCPACNSEGKFVMNGRERDQIARRMAGILRHFPEKFDLEMDINGWVSIRELSNAISRKDKRKHWLRDRHIQAIVDTDPKGRYEIRGGNVRATYAHTVEIELDLPSDNIPELLYYPVSRDELDIHLEGGIHPGGRKWVHLSKTITNAANAGAVHHFRPAIIEIDIIQMQASGNTIFHAGTTVYLTEIVDAQFCAQVPYDDTEYALMLEEWGEEE</sequence>
<dbReference type="GO" id="GO:0003950">
    <property type="term" value="F:NAD+ poly-ADP-ribosyltransferase activity"/>
    <property type="evidence" value="ECO:0007669"/>
    <property type="project" value="InterPro"/>
</dbReference>
<dbReference type="Gene3D" id="1.10.10.970">
    <property type="entry name" value="RNA 2'-phosphotransferase, Tpt1/KptA family, N-terminal domain"/>
    <property type="match status" value="1"/>
</dbReference>